<reference evidence="5 6" key="1">
    <citation type="journal article" date="2010" name="J. Bacteriol.">
        <title>Complete genome sequence of Enterobacter cloacae subsp. cloacae type strain ATCC 13047.</title>
        <authorList>
            <person name="Ren Y."/>
            <person name="Ren Y."/>
            <person name="Zhou Z."/>
            <person name="Guo X."/>
            <person name="Li Y."/>
            <person name="Feng L."/>
            <person name="Wang L."/>
        </authorList>
    </citation>
    <scope>NUCLEOTIDE SEQUENCE [LARGE SCALE GENOMIC DNA]</scope>
    <source>
        <strain evidence="6">ATCC 13047 / DSM 30054 / NBRC 13535 / NCTC 10005 / WDCM 00083 / NCDC 279-56</strain>
    </source>
</reference>
<evidence type="ECO:0000256" key="1">
    <source>
        <dbReference type="ARBA" id="ARBA00023015"/>
    </source>
</evidence>
<organism evidence="5 6">
    <name type="scientific">Enterobacter cloacae subsp. cloacae (strain ATCC 13047 / DSM 30054 / NBRC 13535 / NCTC 10005 / WDCM 00083 / NCDC 279-56)</name>
    <dbReference type="NCBI Taxonomy" id="716541"/>
    <lineage>
        <taxon>Bacteria</taxon>
        <taxon>Pseudomonadati</taxon>
        <taxon>Pseudomonadota</taxon>
        <taxon>Gammaproteobacteria</taxon>
        <taxon>Enterobacterales</taxon>
        <taxon>Enterobacteriaceae</taxon>
        <taxon>Enterobacter</taxon>
        <taxon>Enterobacter cloacae complex</taxon>
    </lineage>
</organism>
<dbReference type="GO" id="GO:0003677">
    <property type="term" value="F:DNA binding"/>
    <property type="evidence" value="ECO:0007669"/>
    <property type="project" value="UniProtKB-KW"/>
</dbReference>
<evidence type="ECO:0000313" key="6">
    <source>
        <dbReference type="Proteomes" id="UP000002363"/>
    </source>
</evidence>
<dbReference type="AlphaFoldDB" id="A0A0H3CMX3"/>
<dbReference type="HOGENOM" id="CLU_041141_10_2_6"/>
<dbReference type="eggNOG" id="COG2378">
    <property type="taxonomic scope" value="Bacteria"/>
</dbReference>
<dbReference type="InterPro" id="IPR018356">
    <property type="entry name" value="Tscrpt_reg_HTH_DeoR_CS"/>
</dbReference>
<keyword evidence="3" id="KW-0804">Transcription</keyword>
<proteinExistence type="predicted"/>
<dbReference type="InterPro" id="IPR001034">
    <property type="entry name" value="DeoR_HTH"/>
</dbReference>
<gene>
    <name evidence="5" type="ordered locus">ECL_03709</name>
</gene>
<dbReference type="EnsemblBacteria" id="ADF63243">
    <property type="protein sequence ID" value="ADF63243"/>
    <property type="gene ID" value="ECL_03709"/>
</dbReference>
<sequence length="245" mass="27447">MSQTEHRYDRLAVRLSLIISRLLAGETLSVKTLAVEFGVSVRTLRRDFRERLIYLNLEYRHGHCRLLSDPGMAQRAPGTLCFMRNVGLQQVFPETDLRLVNTLTDSEDISSCLVWQEDAESAPVRPGLFSRLVDTIIQQQCIRELADGVRAEHLAPYRLIFLEGALYLVGEQHGRIVVLPLSGITAITVLSEGFERRDTVCQLTRQVAFIRALPHFPVMHDVMAASHSAPPLTEEKSPAATNTTG</sequence>
<evidence type="ECO:0000256" key="3">
    <source>
        <dbReference type="ARBA" id="ARBA00023163"/>
    </source>
</evidence>
<keyword evidence="2" id="KW-0238">DNA-binding</keyword>
<evidence type="ECO:0000313" key="5">
    <source>
        <dbReference type="EMBL" id="ADF63243.1"/>
    </source>
</evidence>
<evidence type="ECO:0000256" key="2">
    <source>
        <dbReference type="ARBA" id="ARBA00023125"/>
    </source>
</evidence>
<dbReference type="Proteomes" id="UP000002363">
    <property type="component" value="Chromosome"/>
</dbReference>
<dbReference type="PATRIC" id="fig|716541.4.peg.3871"/>
<dbReference type="KEGG" id="enc:ECL_03709"/>
<dbReference type="RefSeq" id="WP_013098169.1">
    <property type="nucleotide sequence ID" value="NC_014121.1"/>
</dbReference>
<dbReference type="PROSITE" id="PS00894">
    <property type="entry name" value="HTH_DEOR_1"/>
    <property type="match status" value="1"/>
</dbReference>
<accession>A0A0H3CMX3</accession>
<keyword evidence="6" id="KW-1185">Reference proteome</keyword>
<feature type="domain" description="HTH deoR-type" evidence="4">
    <location>
        <begin position="11"/>
        <end position="66"/>
    </location>
</feature>
<dbReference type="OrthoDB" id="6521217at2"/>
<dbReference type="STRING" id="716541.ECL_03709"/>
<dbReference type="PROSITE" id="PS51000">
    <property type="entry name" value="HTH_DEOR_2"/>
    <property type="match status" value="1"/>
</dbReference>
<evidence type="ECO:0000259" key="4">
    <source>
        <dbReference type="PROSITE" id="PS51000"/>
    </source>
</evidence>
<keyword evidence="1" id="KW-0805">Transcription regulation</keyword>
<name>A0A0H3CMX3_ENTCC</name>
<protein>
    <submittedName>
        <fullName evidence="5">Regulatory protein DeoR</fullName>
    </submittedName>
</protein>
<dbReference type="EMBL" id="CP001918">
    <property type="protein sequence ID" value="ADF63243.1"/>
    <property type="molecule type" value="Genomic_DNA"/>
</dbReference>
<dbReference type="Pfam" id="PF08220">
    <property type="entry name" value="HTH_DeoR"/>
    <property type="match status" value="1"/>
</dbReference>
<dbReference type="GO" id="GO:0003700">
    <property type="term" value="F:DNA-binding transcription factor activity"/>
    <property type="evidence" value="ECO:0007669"/>
    <property type="project" value="InterPro"/>
</dbReference>